<dbReference type="AlphaFoldDB" id="A0A645IIT4"/>
<sequence>MRLPVGLVLYGRGRLSERALAWLGRAGESASFLHLPDYDPAGLSEYSRLRRALGKRIRLHLPEDLESRFARFSNRALLDKANNRAFLATLRSNPLSEVKAVIELIHRHNAGLEQEALLLS</sequence>
<accession>A0A645IIT4</accession>
<organism evidence="1">
    <name type="scientific">bioreactor metagenome</name>
    <dbReference type="NCBI Taxonomy" id="1076179"/>
    <lineage>
        <taxon>unclassified sequences</taxon>
        <taxon>metagenomes</taxon>
        <taxon>ecological metagenomes</taxon>
    </lineage>
</organism>
<reference evidence="1" key="1">
    <citation type="submission" date="2019-08" db="EMBL/GenBank/DDBJ databases">
        <authorList>
            <person name="Kucharzyk K."/>
            <person name="Murdoch R.W."/>
            <person name="Higgins S."/>
            <person name="Loffler F."/>
        </authorList>
    </citation>
    <scope>NUCLEOTIDE SEQUENCE</scope>
</reference>
<comment type="caution">
    <text evidence="1">The sequence shown here is derived from an EMBL/GenBank/DDBJ whole genome shotgun (WGS) entry which is preliminary data.</text>
</comment>
<evidence type="ECO:0008006" key="2">
    <source>
        <dbReference type="Google" id="ProtNLM"/>
    </source>
</evidence>
<name>A0A645IIT4_9ZZZZ</name>
<gene>
    <name evidence="1" type="ORF">SDC9_198536</name>
</gene>
<dbReference type="EMBL" id="VSSQ01115483">
    <property type="protein sequence ID" value="MPN50896.1"/>
    <property type="molecule type" value="Genomic_DNA"/>
</dbReference>
<proteinExistence type="predicted"/>
<evidence type="ECO:0000313" key="1">
    <source>
        <dbReference type="EMBL" id="MPN50896.1"/>
    </source>
</evidence>
<protein>
    <recommendedName>
        <fullName evidence="2">Wadjet protein JetD C-terminal domain-containing protein</fullName>
    </recommendedName>
</protein>